<dbReference type="RefSeq" id="WP_010857463.1">
    <property type="nucleotide sequence ID" value="NZ_KB933398.1"/>
</dbReference>
<comment type="caution">
    <text evidence="3">The sequence shown here is derived from an EMBL/GenBank/DDBJ whole genome shotgun (WGS) entry which is preliminary data.</text>
</comment>
<keyword evidence="2" id="KW-1133">Transmembrane helix</keyword>
<accession>R7ZJS1</accession>
<dbReference type="AlphaFoldDB" id="R7ZJS1"/>
<dbReference type="OrthoDB" id="2739173at2"/>
<evidence type="ECO:0000313" key="3">
    <source>
        <dbReference type="EMBL" id="EON74311.1"/>
    </source>
</evidence>
<evidence type="ECO:0000313" key="4">
    <source>
        <dbReference type="Proteomes" id="UP000013911"/>
    </source>
</evidence>
<dbReference type="PATRIC" id="fig|1285586.5.peg.496"/>
<gene>
    <name evidence="3" type="ORF">H131_02478</name>
</gene>
<proteinExistence type="predicted"/>
<feature type="transmembrane region" description="Helical" evidence="2">
    <location>
        <begin position="6"/>
        <end position="25"/>
    </location>
</feature>
<feature type="region of interest" description="Disordered" evidence="1">
    <location>
        <begin position="46"/>
        <end position="119"/>
    </location>
</feature>
<sequence>MWGKLAFSIGLVSMGIVIGSLTNLVNLSGSEESNPCEANMQQDNRIQNPGEMKPEQFGEYSPGPGEMRPEQWGEYDLNQEMIPEQWDENSSNPREMSPEQPGNDALNQDGTMSGAASPN</sequence>
<dbReference type="Proteomes" id="UP000013911">
    <property type="component" value="Unassembled WGS sequence"/>
</dbReference>
<protein>
    <submittedName>
        <fullName evidence="3">Uncharacterized protein</fullName>
    </submittedName>
</protein>
<keyword evidence="2" id="KW-0472">Membrane</keyword>
<evidence type="ECO:0000256" key="1">
    <source>
        <dbReference type="SAM" id="MobiDB-lite"/>
    </source>
</evidence>
<feature type="compositionally biased region" description="Polar residues" evidence="1">
    <location>
        <begin position="105"/>
        <end position="119"/>
    </location>
</feature>
<dbReference type="EMBL" id="AQPX01000005">
    <property type="protein sequence ID" value="EON74311.1"/>
    <property type="molecule type" value="Genomic_DNA"/>
</dbReference>
<dbReference type="HOGENOM" id="CLU_2058526_0_0_9"/>
<reference evidence="3 4" key="1">
    <citation type="submission" date="2013-04" db="EMBL/GenBank/DDBJ databases">
        <title>Draft genome of the heavy metal tolerant bacterium Lysinibacillus sphaericus strain OT4b.31.</title>
        <authorList>
            <person name="Pena-Montenegro T.D."/>
            <person name="Dussan J."/>
        </authorList>
    </citation>
    <scope>NUCLEOTIDE SEQUENCE [LARGE SCALE GENOMIC DNA]</scope>
    <source>
        <strain evidence="3 4">OT4b.31</strain>
    </source>
</reference>
<organism evidence="3 4">
    <name type="scientific">Lysinibacillus sphaericus OT4b.31</name>
    <dbReference type="NCBI Taxonomy" id="1285586"/>
    <lineage>
        <taxon>Bacteria</taxon>
        <taxon>Bacillati</taxon>
        <taxon>Bacillota</taxon>
        <taxon>Bacilli</taxon>
        <taxon>Bacillales</taxon>
        <taxon>Bacillaceae</taxon>
        <taxon>Lysinibacillus</taxon>
    </lineage>
</organism>
<keyword evidence="2" id="KW-0812">Transmembrane</keyword>
<name>R7ZJS1_LYSSH</name>
<evidence type="ECO:0000256" key="2">
    <source>
        <dbReference type="SAM" id="Phobius"/>
    </source>
</evidence>